<organism evidence="2 3">
    <name type="scientific">Fulvivirga kasyanovii</name>
    <dbReference type="NCBI Taxonomy" id="396812"/>
    <lineage>
        <taxon>Bacteria</taxon>
        <taxon>Pseudomonadati</taxon>
        <taxon>Bacteroidota</taxon>
        <taxon>Cytophagia</taxon>
        <taxon>Cytophagales</taxon>
        <taxon>Fulvivirgaceae</taxon>
        <taxon>Fulvivirga</taxon>
    </lineage>
</organism>
<dbReference type="EMBL" id="SMLW01000556">
    <property type="protein sequence ID" value="MTI25991.1"/>
    <property type="molecule type" value="Genomic_DNA"/>
</dbReference>
<protein>
    <submittedName>
        <fullName evidence="2">Uncharacterized protein</fullName>
    </submittedName>
</protein>
<dbReference type="PROSITE" id="PS51257">
    <property type="entry name" value="PROKAR_LIPOPROTEIN"/>
    <property type="match status" value="1"/>
</dbReference>
<keyword evidence="1" id="KW-0732">Signal</keyword>
<feature type="signal peptide" evidence="1">
    <location>
        <begin position="1"/>
        <end position="22"/>
    </location>
</feature>
<feature type="chain" id="PRO_5045302426" evidence="1">
    <location>
        <begin position="23"/>
        <end position="217"/>
    </location>
</feature>
<dbReference type="Proteomes" id="UP000798808">
    <property type="component" value="Unassembled WGS sequence"/>
</dbReference>
<accession>A0ABW9RQL5</accession>
<reference evidence="2 3" key="1">
    <citation type="submission" date="2019-02" db="EMBL/GenBank/DDBJ databases">
        <authorList>
            <person name="Goldberg S.R."/>
            <person name="Haltli B.A."/>
            <person name="Correa H."/>
            <person name="Russell K.G."/>
        </authorList>
    </citation>
    <scope>NUCLEOTIDE SEQUENCE [LARGE SCALE GENOMIC DNA]</scope>
    <source>
        <strain evidence="2 3">JCM 16186</strain>
    </source>
</reference>
<name>A0ABW9RQL5_9BACT</name>
<sequence length="217" mass="24557">MKKITDILLALTLATLALTAISCEENEPEITGIEPFFRIKFINQDSISTLNDSIAIINAELEAIADSLVVIDTLENRDEDADFSENKEALNAYKKLLNEDKTELNAIITLINSGKVQVTSVRAQNGIATLVYEDSLSLYRLPLNTNADFSRFIVTIDDQEYSLDAYYTREIREEERYVVIKAYDFNIPDYTQFDSLKISQRDSTNFSSNEATATAYF</sequence>
<keyword evidence="3" id="KW-1185">Reference proteome</keyword>
<dbReference type="RefSeq" id="WP_155172706.1">
    <property type="nucleotide sequence ID" value="NZ_BAAAFL010000033.1"/>
</dbReference>
<evidence type="ECO:0000313" key="2">
    <source>
        <dbReference type="EMBL" id="MTI25991.1"/>
    </source>
</evidence>
<proteinExistence type="predicted"/>
<comment type="caution">
    <text evidence="2">The sequence shown here is derived from an EMBL/GenBank/DDBJ whole genome shotgun (WGS) entry which is preliminary data.</text>
</comment>
<evidence type="ECO:0000256" key="1">
    <source>
        <dbReference type="SAM" id="SignalP"/>
    </source>
</evidence>
<evidence type="ECO:0000313" key="3">
    <source>
        <dbReference type="Proteomes" id="UP000798808"/>
    </source>
</evidence>
<gene>
    <name evidence="2" type="ORF">E1163_13625</name>
</gene>